<evidence type="ECO:0000256" key="8">
    <source>
        <dbReference type="ARBA" id="ARBA00034808"/>
    </source>
</evidence>
<dbReference type="GO" id="GO:0005524">
    <property type="term" value="F:ATP binding"/>
    <property type="evidence" value="ECO:0007669"/>
    <property type="project" value="UniProtKB-UniRule"/>
</dbReference>
<dbReference type="PROSITE" id="PS51198">
    <property type="entry name" value="UVRD_HELICASE_ATP_BIND"/>
    <property type="match status" value="1"/>
</dbReference>
<name>A0A7H9BAE8_ZYGMR</name>
<protein>
    <recommendedName>
        <fullName evidence="8">DNA 3'-5' helicase</fullName>
        <ecNumber evidence="8">5.6.2.4</ecNumber>
    </recommendedName>
</protein>
<dbReference type="InterPro" id="IPR000212">
    <property type="entry name" value="DNA_helicase_UvrD/REP"/>
</dbReference>
<dbReference type="Pfam" id="PF00580">
    <property type="entry name" value="UvrD-helicase"/>
    <property type="match status" value="1"/>
</dbReference>
<dbReference type="EMBL" id="CP058611">
    <property type="protein sequence ID" value="QLG74999.1"/>
    <property type="molecule type" value="Genomic_DNA"/>
</dbReference>
<dbReference type="OrthoDB" id="1470711at2759"/>
<dbReference type="RefSeq" id="XP_037146724.1">
    <property type="nucleotide sequence ID" value="XM_037290829.1"/>
</dbReference>
<keyword evidence="5 10" id="KW-0067">ATP-binding</keyword>
<dbReference type="GO" id="GO:0000725">
    <property type="term" value="P:recombinational repair"/>
    <property type="evidence" value="ECO:0007669"/>
    <property type="project" value="TreeGrafter"/>
</dbReference>
<dbReference type="Gene3D" id="1.10.10.160">
    <property type="match status" value="1"/>
</dbReference>
<dbReference type="Gene3D" id="1.10.486.10">
    <property type="entry name" value="PCRA, domain 4"/>
    <property type="match status" value="1"/>
</dbReference>
<evidence type="ECO:0000256" key="10">
    <source>
        <dbReference type="PROSITE-ProRule" id="PRU00560"/>
    </source>
</evidence>
<dbReference type="GO" id="GO:0003677">
    <property type="term" value="F:DNA binding"/>
    <property type="evidence" value="ECO:0007669"/>
    <property type="project" value="InterPro"/>
</dbReference>
<comment type="catalytic activity">
    <reaction evidence="7">
        <text>Couples ATP hydrolysis with the unwinding of duplex DNA by translocating in the 3'-5' direction.</text>
        <dbReference type="EC" id="5.6.2.4"/>
    </reaction>
</comment>
<reference evidence="13 14" key="1">
    <citation type="submission" date="2020-07" db="EMBL/GenBank/DDBJ databases">
        <title>The yeast mating-type switching endonuclease HO is a domesticated member of an unorthodox homing genetic element family.</title>
        <authorList>
            <person name="Coughlan A.Y."/>
            <person name="Lombardi L."/>
            <person name="Braun-Galleani S."/>
            <person name="Martos A.R."/>
            <person name="Galeote V."/>
            <person name="Bigey F."/>
            <person name="Dequin S."/>
            <person name="Byrne K.P."/>
            <person name="Wolfe K.H."/>
        </authorList>
    </citation>
    <scope>NUCLEOTIDE SEQUENCE [LARGE SCALE GENOMIC DNA]</scope>
    <source>
        <strain evidence="13 14">NRRL Y-6702</strain>
    </source>
</reference>
<dbReference type="Gene3D" id="3.40.50.300">
    <property type="entry name" value="P-loop containing nucleotide triphosphate hydrolases"/>
    <property type="match status" value="2"/>
</dbReference>
<evidence type="ECO:0000256" key="4">
    <source>
        <dbReference type="ARBA" id="ARBA00022806"/>
    </source>
</evidence>
<feature type="binding site" evidence="10">
    <location>
        <begin position="27"/>
        <end position="34"/>
    </location>
    <ligand>
        <name>ATP</name>
        <dbReference type="ChEBI" id="CHEBI:30616"/>
    </ligand>
</feature>
<dbReference type="Pfam" id="PF13361">
    <property type="entry name" value="UvrD_C"/>
    <property type="match status" value="1"/>
</dbReference>
<comment type="catalytic activity">
    <reaction evidence="9">
        <text>ATP + H2O = ADP + phosphate + H(+)</text>
        <dbReference type="Rhea" id="RHEA:13065"/>
        <dbReference type="ChEBI" id="CHEBI:15377"/>
        <dbReference type="ChEBI" id="CHEBI:15378"/>
        <dbReference type="ChEBI" id="CHEBI:30616"/>
        <dbReference type="ChEBI" id="CHEBI:43474"/>
        <dbReference type="ChEBI" id="CHEBI:456216"/>
        <dbReference type="EC" id="5.6.2.4"/>
    </reaction>
</comment>
<accession>A0A7H9BAE8</accession>
<evidence type="ECO:0000256" key="6">
    <source>
        <dbReference type="ARBA" id="ARBA00023235"/>
    </source>
</evidence>
<dbReference type="EC" id="5.6.2.4" evidence="8"/>
<evidence type="ECO:0000256" key="1">
    <source>
        <dbReference type="ARBA" id="ARBA00009922"/>
    </source>
</evidence>
<organism evidence="13 14">
    <name type="scientific">Zygotorulaspora mrakii</name>
    <name type="common">Zygosaccharomyces mrakii</name>
    <dbReference type="NCBI Taxonomy" id="42260"/>
    <lineage>
        <taxon>Eukaryota</taxon>
        <taxon>Fungi</taxon>
        <taxon>Dikarya</taxon>
        <taxon>Ascomycota</taxon>
        <taxon>Saccharomycotina</taxon>
        <taxon>Saccharomycetes</taxon>
        <taxon>Saccharomycetales</taxon>
        <taxon>Saccharomycetaceae</taxon>
        <taxon>Zygotorulaspora</taxon>
    </lineage>
</organism>
<keyword evidence="2 10" id="KW-0547">Nucleotide-binding</keyword>
<dbReference type="GeneID" id="59238802"/>
<keyword evidence="14" id="KW-1185">Reference proteome</keyword>
<dbReference type="AlphaFoldDB" id="A0A7H9BAE8"/>
<dbReference type="Proteomes" id="UP000509704">
    <property type="component" value="Chromosome 8"/>
</dbReference>
<dbReference type="PANTHER" id="PTHR11070">
    <property type="entry name" value="UVRD / RECB / PCRA DNA HELICASE FAMILY MEMBER"/>
    <property type="match status" value="1"/>
</dbReference>
<dbReference type="CDD" id="cd17932">
    <property type="entry name" value="DEXQc_UvrD"/>
    <property type="match status" value="1"/>
</dbReference>
<keyword evidence="3 10" id="KW-0378">Hydrolase</keyword>
<dbReference type="InterPro" id="IPR014016">
    <property type="entry name" value="UvrD-like_ATP-bd"/>
</dbReference>
<gene>
    <name evidence="13" type="ORF">HG535_0H03260</name>
</gene>
<feature type="domain" description="UvrD-like helicase C-terminal" evidence="12">
    <location>
        <begin position="290"/>
        <end position="591"/>
    </location>
</feature>
<evidence type="ECO:0000256" key="2">
    <source>
        <dbReference type="ARBA" id="ARBA00022741"/>
    </source>
</evidence>
<evidence type="ECO:0000256" key="7">
    <source>
        <dbReference type="ARBA" id="ARBA00034617"/>
    </source>
</evidence>
<dbReference type="GO" id="GO:0043138">
    <property type="term" value="F:3'-5' DNA helicase activity"/>
    <property type="evidence" value="ECO:0007669"/>
    <property type="project" value="UniProtKB-EC"/>
</dbReference>
<dbReference type="InterPro" id="IPR013986">
    <property type="entry name" value="DExx_box_DNA_helicase_dom_sf"/>
</dbReference>
<feature type="domain" description="UvrD-like helicase ATP-binding" evidence="11">
    <location>
        <begin position="6"/>
        <end position="289"/>
    </location>
</feature>
<evidence type="ECO:0000256" key="5">
    <source>
        <dbReference type="ARBA" id="ARBA00022840"/>
    </source>
</evidence>
<keyword evidence="4 10" id="KW-0347">Helicase</keyword>
<dbReference type="PROSITE" id="PS51217">
    <property type="entry name" value="UVRD_HELICASE_CTER"/>
    <property type="match status" value="1"/>
</dbReference>
<keyword evidence="6" id="KW-0413">Isomerase</keyword>
<dbReference type="GO" id="GO:0016787">
    <property type="term" value="F:hydrolase activity"/>
    <property type="evidence" value="ECO:0007669"/>
    <property type="project" value="UniProtKB-UniRule"/>
</dbReference>
<evidence type="ECO:0000259" key="12">
    <source>
        <dbReference type="PROSITE" id="PS51217"/>
    </source>
</evidence>
<dbReference type="SUPFAM" id="SSF52540">
    <property type="entry name" value="P-loop containing nucleoside triphosphate hydrolases"/>
    <property type="match status" value="1"/>
</dbReference>
<dbReference type="InterPro" id="IPR014017">
    <property type="entry name" value="DNA_helicase_UvrD-like_C"/>
</dbReference>
<dbReference type="GO" id="GO:0005634">
    <property type="term" value="C:nucleus"/>
    <property type="evidence" value="ECO:0007669"/>
    <property type="project" value="TreeGrafter"/>
</dbReference>
<dbReference type="KEGG" id="zmk:HG535_0H03260"/>
<evidence type="ECO:0000313" key="14">
    <source>
        <dbReference type="Proteomes" id="UP000509704"/>
    </source>
</evidence>
<evidence type="ECO:0000259" key="11">
    <source>
        <dbReference type="PROSITE" id="PS51198"/>
    </source>
</evidence>
<evidence type="ECO:0000256" key="9">
    <source>
        <dbReference type="ARBA" id="ARBA00048988"/>
    </source>
</evidence>
<dbReference type="InterPro" id="IPR027417">
    <property type="entry name" value="P-loop_NTPase"/>
</dbReference>
<comment type="similarity">
    <text evidence="1">Belongs to the helicase family. UvrD subfamily.</text>
</comment>
<dbReference type="PANTHER" id="PTHR11070:SF46">
    <property type="entry name" value="ATP-DEPENDENT DNA HELICASE HMI1, MITOCHONDRIAL"/>
    <property type="match status" value="1"/>
</dbReference>
<evidence type="ECO:0000313" key="13">
    <source>
        <dbReference type="EMBL" id="QLG74999.1"/>
    </source>
</evidence>
<sequence>MDKPLTASQLQVVEALYEPGSTLKVIAGPGSGKTLALLHRIRRLITTKQVRPDEILVLSLTNKAVDNILTKLLELFHSVKCEEHTNEHLTTIVNQINVSTIHGLASRIVTENEGTISVIEENGWRGLMRLVSKDMKTLQKSNACSIRELQRLFKSYQEGDSKNRNVMAKIADLMKSCKVLTNEELIKRAAFYLDNPTEQCIKLSKKEAVLTADIKSKFKIVFIDEFQDIYPHLGAFLGRICGQKQLALFGDPNQNIYEFLGSNKKVIKQLESINTNLKTMFLHDNFRSTPEIMAAANDIIHHSDSYSNYDPVLKGPCGISPQIIRIPDPIDELEFIVEQISQLVCSSVKLSDIAILTRTNAHSESIAQYFRAYNIKFQKLTSHPDWLSDVRIQFLIDLLRLATIAHYEVNAGKEELEKKLKSDFSVVVTLSAMRGVSDQSIQRLYLDCRQKSMPFWMYLTHVPASRWPVNAACRQKIESFKVNLSKLIAGGALFDMNDHSQLFKHICCTANAFDSQVMQFKNKQELDTFKSHLEQMLLVMKYCACNKGSDSSLVEVFLESYYDKSGSNYPVDFKMSKQDEINISTIHSSKGLEFPVVFLMGTPHTVLPIESKALYVGMTRARNLLYLINIRHPKINSRLKTSTPSLLLNQSFWKYFCIDLNRPTNVQRGLSLHKYSMLKNKYNFSSKNKRSYSTMCKKIISFVATRYKVH</sequence>
<proteinExistence type="inferred from homology"/>
<evidence type="ECO:0000256" key="3">
    <source>
        <dbReference type="ARBA" id="ARBA00022801"/>
    </source>
</evidence>